<evidence type="ECO:0000313" key="8">
    <source>
        <dbReference type="EMBL" id="SEW14348.1"/>
    </source>
</evidence>
<evidence type="ECO:0000256" key="3">
    <source>
        <dbReference type="ARBA" id="ARBA00022722"/>
    </source>
</evidence>
<comment type="similarity">
    <text evidence="1">Belongs to the YoeB family.</text>
</comment>
<protein>
    <recommendedName>
        <fullName evidence="7">Endoribonuclease YoeB</fullName>
    </recommendedName>
    <alternativeName>
        <fullName evidence="6">Putative mRNA interferase YoeB</fullName>
    </alternativeName>
</protein>
<keyword evidence="4" id="KW-0255">Endonuclease</keyword>
<evidence type="ECO:0000256" key="1">
    <source>
        <dbReference type="ARBA" id="ARBA00008172"/>
    </source>
</evidence>
<evidence type="ECO:0000313" key="9">
    <source>
        <dbReference type="Proteomes" id="UP000243605"/>
    </source>
</evidence>
<keyword evidence="2" id="KW-1277">Toxin-antitoxin system</keyword>
<dbReference type="PANTHER" id="PTHR38039">
    <property type="entry name" value="TOXIN YOEB"/>
    <property type="match status" value="1"/>
</dbReference>
<dbReference type="InterPro" id="IPR009614">
    <property type="entry name" value="YoeB_toxin"/>
</dbReference>
<evidence type="ECO:0000256" key="7">
    <source>
        <dbReference type="ARBA" id="ARBA00050056"/>
    </source>
</evidence>
<dbReference type="EMBL" id="FOIT01000006">
    <property type="protein sequence ID" value="SEW14348.1"/>
    <property type="molecule type" value="Genomic_DNA"/>
</dbReference>
<dbReference type="GO" id="GO:0016787">
    <property type="term" value="F:hydrolase activity"/>
    <property type="evidence" value="ECO:0007669"/>
    <property type="project" value="UniProtKB-KW"/>
</dbReference>
<evidence type="ECO:0000256" key="5">
    <source>
        <dbReference type="ARBA" id="ARBA00022801"/>
    </source>
</evidence>
<proteinExistence type="inferred from homology"/>
<dbReference type="Pfam" id="PF06769">
    <property type="entry name" value="YoeB_toxin"/>
    <property type="match status" value="1"/>
</dbReference>
<organism evidence="8 9">
    <name type="scientific">Aliicoccus persicus</name>
    <dbReference type="NCBI Taxonomy" id="930138"/>
    <lineage>
        <taxon>Bacteria</taxon>
        <taxon>Bacillati</taxon>
        <taxon>Bacillota</taxon>
        <taxon>Bacilli</taxon>
        <taxon>Bacillales</taxon>
        <taxon>Staphylococcaceae</taxon>
        <taxon>Aliicoccus</taxon>
    </lineage>
</organism>
<dbReference type="InterPro" id="IPR035093">
    <property type="entry name" value="RelE/ParE_toxin_dom_sf"/>
</dbReference>
<accession>A0A662Z7E8</accession>
<evidence type="ECO:0000256" key="2">
    <source>
        <dbReference type="ARBA" id="ARBA00022649"/>
    </source>
</evidence>
<evidence type="ECO:0000256" key="4">
    <source>
        <dbReference type="ARBA" id="ARBA00022759"/>
    </source>
</evidence>
<dbReference type="OrthoDB" id="9801102at2"/>
<dbReference type="AlphaFoldDB" id="A0A662Z7E8"/>
<dbReference type="GO" id="GO:0004519">
    <property type="term" value="F:endonuclease activity"/>
    <property type="evidence" value="ECO:0007669"/>
    <property type="project" value="UniProtKB-KW"/>
</dbReference>
<keyword evidence="3" id="KW-0540">Nuclease</keyword>
<dbReference type="NCBIfam" id="TIGR02116">
    <property type="entry name" value="toxin_Txe_YoeB"/>
    <property type="match status" value="1"/>
</dbReference>
<gene>
    <name evidence="8" type="ORF">SAMN05192557_1795</name>
</gene>
<reference evidence="8 9" key="1">
    <citation type="submission" date="2016-10" db="EMBL/GenBank/DDBJ databases">
        <authorList>
            <person name="Varghese N."/>
            <person name="Submissions S."/>
        </authorList>
    </citation>
    <scope>NUCLEOTIDE SEQUENCE [LARGE SCALE GENOMIC DNA]</scope>
    <source>
        <strain evidence="8 9">IBRC-M10081</strain>
    </source>
</reference>
<dbReference type="PANTHER" id="PTHR38039:SF1">
    <property type="entry name" value="TOXIN YOEB"/>
    <property type="match status" value="1"/>
</dbReference>
<name>A0A662Z7E8_9STAP</name>
<evidence type="ECO:0000256" key="6">
    <source>
        <dbReference type="ARBA" id="ARBA00030388"/>
    </source>
</evidence>
<dbReference type="RefSeq" id="WP_091476026.1">
    <property type="nucleotide sequence ID" value="NZ_FOIT01000006.1"/>
</dbReference>
<keyword evidence="5" id="KW-0378">Hydrolase</keyword>
<keyword evidence="9" id="KW-1185">Reference proteome</keyword>
<dbReference type="GO" id="GO:0006401">
    <property type="term" value="P:RNA catabolic process"/>
    <property type="evidence" value="ECO:0007669"/>
    <property type="project" value="InterPro"/>
</dbReference>
<dbReference type="SUPFAM" id="SSF143011">
    <property type="entry name" value="RelE-like"/>
    <property type="match status" value="1"/>
</dbReference>
<dbReference type="GO" id="GO:0045892">
    <property type="term" value="P:negative regulation of DNA-templated transcription"/>
    <property type="evidence" value="ECO:0007669"/>
    <property type="project" value="TreeGrafter"/>
</dbReference>
<dbReference type="Gene3D" id="3.30.2310.20">
    <property type="entry name" value="RelE-like"/>
    <property type="match status" value="1"/>
</dbReference>
<dbReference type="Proteomes" id="UP000243605">
    <property type="component" value="Unassembled WGS sequence"/>
</dbReference>
<sequence>MKITKYTFTKNSFEDYLYWQKADKNTLNKINTLLKSISRDGVMEGVGKPEKLKGDLSGYYSRRITIEHRLVYRVRENAIEIVACRFYFE</sequence>